<dbReference type="GeneID" id="1479521"/>
<protein>
    <submittedName>
        <fullName evidence="4">Glycosyl transferase family 1</fullName>
    </submittedName>
</protein>
<keyword evidence="4" id="KW-0808">Transferase</keyword>
<dbReference type="DNASU" id="1479521"/>
<dbReference type="RefSeq" id="WP_011033128.1">
    <property type="nucleotide sequence ID" value="NZ_CP029709.1"/>
</dbReference>
<evidence type="ECO:0000313" key="4">
    <source>
        <dbReference type="EMBL" id="QCR17029.1"/>
    </source>
</evidence>
<dbReference type="Proteomes" id="UP000300067">
    <property type="component" value="Chromosome"/>
</dbReference>
<dbReference type="Pfam" id="PF13439">
    <property type="entry name" value="Glyco_transf_4"/>
    <property type="match status" value="1"/>
</dbReference>
<feature type="region of interest" description="Disordered" evidence="1">
    <location>
        <begin position="397"/>
        <end position="417"/>
    </location>
</feature>
<dbReference type="SUPFAM" id="SSF53756">
    <property type="entry name" value="UDP-Glycosyltransferase/glycogen phosphorylase"/>
    <property type="match status" value="1"/>
</dbReference>
<proteinExistence type="predicted"/>
<dbReference type="InterPro" id="IPR028098">
    <property type="entry name" value="Glyco_trans_4-like_N"/>
</dbReference>
<feature type="compositionally biased region" description="Basic and acidic residues" evidence="1">
    <location>
        <begin position="405"/>
        <end position="417"/>
    </location>
</feature>
<feature type="domain" description="Glycosyltransferase subfamily 4-like N-terminal" evidence="3">
    <location>
        <begin position="17"/>
        <end position="191"/>
    </location>
</feature>
<evidence type="ECO:0000313" key="5">
    <source>
        <dbReference type="Proteomes" id="UP000300067"/>
    </source>
</evidence>
<organism evidence="4 5">
    <name type="scientific">Methanosarcina mazei</name>
    <name type="common">Methanosarcina frisia</name>
    <dbReference type="NCBI Taxonomy" id="2209"/>
    <lineage>
        <taxon>Archaea</taxon>
        <taxon>Methanobacteriati</taxon>
        <taxon>Methanobacteriota</taxon>
        <taxon>Stenosarchaea group</taxon>
        <taxon>Methanomicrobia</taxon>
        <taxon>Methanosarcinales</taxon>
        <taxon>Methanosarcinaceae</taxon>
        <taxon>Methanosarcina</taxon>
    </lineage>
</organism>
<dbReference type="Gene3D" id="3.40.50.2000">
    <property type="entry name" value="Glycogen Phosphorylase B"/>
    <property type="match status" value="2"/>
</dbReference>
<feature type="domain" description="Glycosyl transferase family 1" evidence="2">
    <location>
        <begin position="201"/>
        <end position="366"/>
    </location>
</feature>
<accession>A0A4P8R4L9</accession>
<dbReference type="PANTHER" id="PTHR45947:SF3">
    <property type="entry name" value="SULFOQUINOVOSYL TRANSFERASE SQD2"/>
    <property type="match status" value="1"/>
</dbReference>
<reference evidence="4 5" key="1">
    <citation type="submission" date="2018-05" db="EMBL/GenBank/DDBJ databases">
        <title>Methanosarcina gilichinskyana sp. nov., a novel methanogenic archaeon isolated from Holocene permafrost, North East Russia.</title>
        <authorList>
            <person name="Oshurkova V."/>
            <person name="Meer M."/>
            <person name="Bochkareva O."/>
            <person name="Shcherbakova V."/>
        </authorList>
    </citation>
    <scope>NUCLEOTIDE SEQUENCE [LARGE SCALE GENOMIC DNA]</scope>
    <source>
        <strain evidence="4 5">JL01</strain>
    </source>
</reference>
<evidence type="ECO:0000259" key="2">
    <source>
        <dbReference type="Pfam" id="PF00534"/>
    </source>
</evidence>
<dbReference type="InterPro" id="IPR050194">
    <property type="entry name" value="Glycosyltransferase_grp1"/>
</dbReference>
<dbReference type="OMA" id="FMSRIDP"/>
<gene>
    <name evidence="4" type="ORF">DKM28_14360</name>
</gene>
<name>A0A4P8R4L9_METMZ</name>
<evidence type="ECO:0000256" key="1">
    <source>
        <dbReference type="SAM" id="MobiDB-lite"/>
    </source>
</evidence>
<dbReference type="Pfam" id="PF00534">
    <property type="entry name" value="Glycos_transf_1"/>
    <property type="match status" value="1"/>
</dbReference>
<dbReference type="AlphaFoldDB" id="A0A4P8R4L9"/>
<sequence length="417" mass="47527">MRILEVSNYFKPSWETGGVTKVNYELSRGLIEKGHEVTVYTTDGYASRLDVPKNKPVCVDGIRVYYFYNLFRSLVKKMKFPTPYYAPFVLRGEIRNFDIIHIHEHRTLLAAFVRYYAKKYDVPYVVQAHGSVLPSFQKQKFKHMFDFFFGNQILKDATNLIALSESEVSQYEKMGIKKENVKIVSNGIKIDEFKNLPLRGTFRKKFSIGVSDNLILYVGRIHESKGLDLVLRSFVNILKEEPNSKLVFLGPDNGFLNHLRLLAKTLCLNDSAVIFTGFATKEEKIAALLDSDVFVTPTFTGFPISFLEACFFGLPIVTTNKGDSLDWIHEQVGYVVEYDSNTFANATLTILKNKHLKDEFSIKAKNLVACEFSLDSFIKNIETIYINIKIGSKLQSDCSLPTTDSCKHSSVNKEERA</sequence>
<dbReference type="InterPro" id="IPR001296">
    <property type="entry name" value="Glyco_trans_1"/>
</dbReference>
<evidence type="ECO:0000259" key="3">
    <source>
        <dbReference type="Pfam" id="PF13439"/>
    </source>
</evidence>
<dbReference type="PANTHER" id="PTHR45947">
    <property type="entry name" value="SULFOQUINOVOSYL TRANSFERASE SQD2"/>
    <property type="match status" value="1"/>
</dbReference>
<dbReference type="GO" id="GO:0016757">
    <property type="term" value="F:glycosyltransferase activity"/>
    <property type="evidence" value="ECO:0007669"/>
    <property type="project" value="InterPro"/>
</dbReference>
<dbReference type="EMBL" id="CP029709">
    <property type="protein sequence ID" value="QCR17029.1"/>
    <property type="molecule type" value="Genomic_DNA"/>
</dbReference>